<gene>
    <name evidence="4" type="ORF">MasN3_27320</name>
</gene>
<keyword evidence="5" id="KW-1185">Reference proteome</keyword>
<feature type="transmembrane region" description="Helical" evidence="1">
    <location>
        <begin position="24"/>
        <end position="46"/>
    </location>
</feature>
<accession>A0ABM8C7S9</accession>
<evidence type="ECO:0000256" key="1">
    <source>
        <dbReference type="SAM" id="Phobius"/>
    </source>
</evidence>
<dbReference type="InterPro" id="IPR040836">
    <property type="entry name" value="SAVED"/>
</dbReference>
<feature type="domain" description="SAVED-fused 2TM effector" evidence="3">
    <location>
        <begin position="67"/>
        <end position="143"/>
    </location>
</feature>
<organism evidence="4 5">
    <name type="scientific">Massilia varians</name>
    <dbReference type="NCBI Taxonomy" id="457921"/>
    <lineage>
        <taxon>Bacteria</taxon>
        <taxon>Pseudomonadati</taxon>
        <taxon>Pseudomonadota</taxon>
        <taxon>Betaproteobacteria</taxon>
        <taxon>Burkholderiales</taxon>
        <taxon>Oxalobacteraceae</taxon>
        <taxon>Telluria group</taxon>
        <taxon>Massilia</taxon>
    </lineage>
</organism>
<evidence type="ECO:0000259" key="3">
    <source>
        <dbReference type="Pfam" id="PF18303"/>
    </source>
</evidence>
<dbReference type="Proteomes" id="UP001163336">
    <property type="component" value="Chromosome"/>
</dbReference>
<feature type="domain" description="SMODS-associated and fused to various effectors" evidence="2">
    <location>
        <begin position="163"/>
        <end position="351"/>
    </location>
</feature>
<protein>
    <recommendedName>
        <fullName evidence="6">2-methylthioadenine synthetase</fullName>
    </recommendedName>
</protein>
<dbReference type="Pfam" id="PF18303">
    <property type="entry name" value="Saf_2TM"/>
    <property type="match status" value="1"/>
</dbReference>
<dbReference type="EMBL" id="AP026966">
    <property type="protein sequence ID" value="BDT59238.1"/>
    <property type="molecule type" value="Genomic_DNA"/>
</dbReference>
<dbReference type="Pfam" id="PF18145">
    <property type="entry name" value="SAVED"/>
    <property type="match status" value="1"/>
</dbReference>
<evidence type="ECO:0008006" key="6">
    <source>
        <dbReference type="Google" id="ProtNLM"/>
    </source>
</evidence>
<reference evidence="4" key="1">
    <citation type="submission" date="2022-11" db="EMBL/GenBank/DDBJ databases">
        <title>Isolation and characterization of PLA-degrading bacterium Massilia sp. from Antarctic soil.</title>
        <authorList>
            <person name="Sato K."/>
            <person name="Gomez-Fuentes C."/>
            <person name="Ahmad S.A."/>
            <person name="Zulkharnain A."/>
        </authorList>
    </citation>
    <scope>NUCLEOTIDE SEQUENCE</scope>
    <source>
        <strain evidence="4">N-3</strain>
    </source>
</reference>
<keyword evidence="1" id="KW-1133">Transmembrane helix</keyword>
<evidence type="ECO:0000259" key="2">
    <source>
        <dbReference type="Pfam" id="PF18145"/>
    </source>
</evidence>
<evidence type="ECO:0000313" key="5">
    <source>
        <dbReference type="Proteomes" id="UP001163336"/>
    </source>
</evidence>
<dbReference type="NCBIfam" id="NF033611">
    <property type="entry name" value="SAVED"/>
    <property type="match status" value="1"/>
</dbReference>
<proteinExistence type="predicted"/>
<dbReference type="RefSeq" id="WP_281907826.1">
    <property type="nucleotide sequence ID" value="NZ_AP026966.1"/>
</dbReference>
<name>A0ABM8C7S9_9BURK</name>
<evidence type="ECO:0000313" key="4">
    <source>
        <dbReference type="EMBL" id="BDT59238.1"/>
    </source>
</evidence>
<dbReference type="InterPro" id="IPR041167">
    <property type="entry name" value="Saf_2TM"/>
</dbReference>
<keyword evidence="1" id="KW-0812">Transmembrane</keyword>
<keyword evidence="1" id="KW-0472">Membrane</keyword>
<sequence length="371" mass="40020">MNVLNWAMGLINQLVAWHTRKRNLGVSLMGVSGAGIIGLAPGGFSFEATGVAGIVQAFRFSTSEGLPGVLQIGLVVLLAITFVIGLVLVIDSYVRERRETDVNCVVVVEMRGLVDTSDQPLIKAAPPALVGRRLDALVDVRQLLTGPTPNIGEALEEIGHVRRTVRKARGDTARAHVKVLAGGVMHVPLLFYAGTLFDDEGKVVLMDWERTAGRWCELNRVDDGSRFVIHGLDALVPSSDVVVAVSASYPVSLSDIATTFSGLPVVHLALAKPQPNTLWAEGTQAALTQQFLETLADLAGRGVQTVHLVLAASATLSIRFGMAYDHRNMPDLRCYQRERDHVPPYPWSIQMPTATQPVGYLETPVPAVVTL</sequence>
<feature type="transmembrane region" description="Helical" evidence="1">
    <location>
        <begin position="66"/>
        <end position="90"/>
    </location>
</feature>